<dbReference type="SUPFAM" id="SSF48403">
    <property type="entry name" value="Ankyrin repeat"/>
    <property type="match status" value="1"/>
</dbReference>
<sequence length="625" mass="71624">MILASIEEQISHRGDCRCKDLPKLKRILSIFLRDGSVIPTELAMDHLSRLTFHTSEDNEIISSHVRLMLEHGLNITGRLDTKNGFIWAWYKYKSVGLVQPRDQPIVTLLVESISGMESLRQMVSCESNHWTLHDLSGRSFWYIAVLAYADAGFRHLLQMHSRAFKSNLSKQHTRPCDKHFEALLDMKSIFKQVENADLEARSIFLRTIIKERLLSTIMPFITNRIDLDEGNTSCNYLCLAIRENHMESVHCLLKAGVNSARAFRIFNYSGKRSPDRGKDVEKICLLYDFLQPNVEISTQDGFPDPLTAFIQNQGAIDLRPDAPQTLLDKGIYLESMLFGSQNTWIEENYMWNAIIYDQPAILEMLLQLKPPLWETIRTPFHLYSREEVVRDFTWLTFAVSLGRYKCIDVLLSHFEDSGEAVKKPDGAGRTAIQVSETVIGSGHPREIYFPYRTFVSISLADDKATLAVLRKYMAVEDNALEIDLSEPDPILNWKELTITNYGHIYPSSFFNVYGVVEANTLVQFSLRKIPGLAAYIRCMSLQCDSCHSKHWIWRQQRSSLEWLHKASFLDGLVVRGAYMAMLLLVMILDLVGIGLEVARTRRFRQPPTTVTVLFLVFVVVLKKCV</sequence>
<keyword evidence="1" id="KW-0812">Transmembrane</keyword>
<comment type="caution">
    <text evidence="2">The sequence shown here is derived from an EMBL/GenBank/DDBJ whole genome shotgun (WGS) entry which is preliminary data.</text>
</comment>
<gene>
    <name evidence="2" type="ORF">B0J11DRAFT_249025</name>
</gene>
<keyword evidence="3" id="KW-1185">Reference proteome</keyword>
<accession>A0A9P9IT98</accession>
<protein>
    <submittedName>
        <fullName evidence="2">Uncharacterized protein</fullName>
    </submittedName>
</protein>
<dbReference type="Proteomes" id="UP000700596">
    <property type="component" value="Unassembled WGS sequence"/>
</dbReference>
<dbReference type="Gene3D" id="1.25.40.20">
    <property type="entry name" value="Ankyrin repeat-containing domain"/>
    <property type="match status" value="1"/>
</dbReference>
<dbReference type="InterPro" id="IPR036770">
    <property type="entry name" value="Ankyrin_rpt-contain_sf"/>
</dbReference>
<feature type="transmembrane region" description="Helical" evidence="1">
    <location>
        <begin position="576"/>
        <end position="595"/>
    </location>
</feature>
<keyword evidence="1" id="KW-0472">Membrane</keyword>
<organism evidence="2 3">
    <name type="scientific">Dendryphion nanum</name>
    <dbReference type="NCBI Taxonomy" id="256645"/>
    <lineage>
        <taxon>Eukaryota</taxon>
        <taxon>Fungi</taxon>
        <taxon>Dikarya</taxon>
        <taxon>Ascomycota</taxon>
        <taxon>Pezizomycotina</taxon>
        <taxon>Dothideomycetes</taxon>
        <taxon>Pleosporomycetidae</taxon>
        <taxon>Pleosporales</taxon>
        <taxon>Torulaceae</taxon>
        <taxon>Dendryphion</taxon>
    </lineage>
</organism>
<proteinExistence type="predicted"/>
<dbReference type="EMBL" id="JAGMWT010000004">
    <property type="protein sequence ID" value="KAH7130310.1"/>
    <property type="molecule type" value="Genomic_DNA"/>
</dbReference>
<name>A0A9P9IT98_9PLEO</name>
<dbReference type="AlphaFoldDB" id="A0A9P9IT98"/>
<keyword evidence="1" id="KW-1133">Transmembrane helix</keyword>
<evidence type="ECO:0000256" key="1">
    <source>
        <dbReference type="SAM" id="Phobius"/>
    </source>
</evidence>
<reference evidence="2" key="1">
    <citation type="journal article" date="2021" name="Nat. Commun.">
        <title>Genetic determinants of endophytism in the Arabidopsis root mycobiome.</title>
        <authorList>
            <person name="Mesny F."/>
            <person name="Miyauchi S."/>
            <person name="Thiergart T."/>
            <person name="Pickel B."/>
            <person name="Atanasova L."/>
            <person name="Karlsson M."/>
            <person name="Huettel B."/>
            <person name="Barry K.W."/>
            <person name="Haridas S."/>
            <person name="Chen C."/>
            <person name="Bauer D."/>
            <person name="Andreopoulos W."/>
            <person name="Pangilinan J."/>
            <person name="LaButti K."/>
            <person name="Riley R."/>
            <person name="Lipzen A."/>
            <person name="Clum A."/>
            <person name="Drula E."/>
            <person name="Henrissat B."/>
            <person name="Kohler A."/>
            <person name="Grigoriev I.V."/>
            <person name="Martin F.M."/>
            <person name="Hacquard S."/>
        </authorList>
    </citation>
    <scope>NUCLEOTIDE SEQUENCE</scope>
    <source>
        <strain evidence="2">MPI-CAGE-CH-0243</strain>
    </source>
</reference>
<evidence type="ECO:0000313" key="2">
    <source>
        <dbReference type="EMBL" id="KAH7130310.1"/>
    </source>
</evidence>
<evidence type="ECO:0000313" key="3">
    <source>
        <dbReference type="Proteomes" id="UP000700596"/>
    </source>
</evidence>